<keyword evidence="3" id="KW-1185">Reference proteome</keyword>
<evidence type="ECO:0000313" key="3">
    <source>
        <dbReference type="Proteomes" id="UP000324222"/>
    </source>
</evidence>
<gene>
    <name evidence="2" type="ORF">E2C01_055171</name>
</gene>
<keyword evidence="1" id="KW-0472">Membrane</keyword>
<organism evidence="2 3">
    <name type="scientific">Portunus trituberculatus</name>
    <name type="common">Swimming crab</name>
    <name type="synonym">Neptunus trituberculatus</name>
    <dbReference type="NCBI Taxonomy" id="210409"/>
    <lineage>
        <taxon>Eukaryota</taxon>
        <taxon>Metazoa</taxon>
        <taxon>Ecdysozoa</taxon>
        <taxon>Arthropoda</taxon>
        <taxon>Crustacea</taxon>
        <taxon>Multicrustacea</taxon>
        <taxon>Malacostraca</taxon>
        <taxon>Eumalacostraca</taxon>
        <taxon>Eucarida</taxon>
        <taxon>Decapoda</taxon>
        <taxon>Pleocyemata</taxon>
        <taxon>Brachyura</taxon>
        <taxon>Eubrachyura</taxon>
        <taxon>Portunoidea</taxon>
        <taxon>Portunidae</taxon>
        <taxon>Portuninae</taxon>
        <taxon>Portunus</taxon>
    </lineage>
</organism>
<sequence>MKRTNTYSDEKVFAVQYFPYSVVWSLRLLSLCVAFVVLFRGADFYRQMSRTGRNAAFADYSSRRFLDAFMKTGVDVRRDALESKSIKKSTHK</sequence>
<keyword evidence="1" id="KW-1133">Transmembrane helix</keyword>
<evidence type="ECO:0000256" key="1">
    <source>
        <dbReference type="SAM" id="Phobius"/>
    </source>
</evidence>
<proteinExistence type="predicted"/>
<comment type="caution">
    <text evidence="2">The sequence shown here is derived from an EMBL/GenBank/DDBJ whole genome shotgun (WGS) entry which is preliminary data.</text>
</comment>
<evidence type="ECO:0000313" key="2">
    <source>
        <dbReference type="EMBL" id="MPC61108.1"/>
    </source>
</evidence>
<dbReference type="Proteomes" id="UP000324222">
    <property type="component" value="Unassembled WGS sequence"/>
</dbReference>
<name>A0A5B7GVW5_PORTR</name>
<feature type="transmembrane region" description="Helical" evidence="1">
    <location>
        <begin position="20"/>
        <end position="39"/>
    </location>
</feature>
<keyword evidence="1" id="KW-0812">Transmembrane</keyword>
<dbReference type="AlphaFoldDB" id="A0A5B7GVW5"/>
<accession>A0A5B7GVW5</accession>
<dbReference type="EMBL" id="VSRR010018221">
    <property type="protein sequence ID" value="MPC61108.1"/>
    <property type="molecule type" value="Genomic_DNA"/>
</dbReference>
<reference evidence="2 3" key="1">
    <citation type="submission" date="2019-05" db="EMBL/GenBank/DDBJ databases">
        <title>Another draft genome of Portunus trituberculatus and its Hox gene families provides insights of decapod evolution.</title>
        <authorList>
            <person name="Jeong J.-H."/>
            <person name="Song I."/>
            <person name="Kim S."/>
            <person name="Choi T."/>
            <person name="Kim D."/>
            <person name="Ryu S."/>
            <person name="Kim W."/>
        </authorList>
    </citation>
    <scope>NUCLEOTIDE SEQUENCE [LARGE SCALE GENOMIC DNA]</scope>
    <source>
        <tissue evidence="2">Muscle</tissue>
    </source>
</reference>
<protein>
    <submittedName>
        <fullName evidence="2">Uncharacterized protein</fullName>
    </submittedName>
</protein>